<dbReference type="SUPFAM" id="SSF48576">
    <property type="entry name" value="Terpenoid synthases"/>
    <property type="match status" value="1"/>
</dbReference>
<dbReference type="STRING" id="284590.Q6CM36"/>
<dbReference type="Gene3D" id="1.10.600.10">
    <property type="entry name" value="Farnesyl Diphosphate Synthase"/>
    <property type="match status" value="1"/>
</dbReference>
<dbReference type="Pfam" id="PF00348">
    <property type="entry name" value="polyprenyl_synt"/>
    <property type="match status" value="1"/>
</dbReference>
<dbReference type="EMBL" id="CR382125">
    <property type="protein sequence ID" value="CAH00090.1"/>
    <property type="molecule type" value="Genomic_DNA"/>
</dbReference>
<dbReference type="PROSITE" id="PS00723">
    <property type="entry name" value="POLYPRENYL_SYNTHASE_1"/>
    <property type="match status" value="1"/>
</dbReference>
<dbReference type="PANTHER" id="PTHR12001">
    <property type="entry name" value="GERANYLGERANYL PYROPHOSPHATE SYNTHASE"/>
    <property type="match status" value="1"/>
</dbReference>
<dbReference type="eggNOG" id="KOG0777">
    <property type="taxonomic scope" value="Eukaryota"/>
</dbReference>
<evidence type="ECO:0000256" key="1">
    <source>
        <dbReference type="ARBA" id="ARBA00022679"/>
    </source>
</evidence>
<keyword evidence="2" id="KW-0479">Metal-binding</keyword>
<accession>Q6CM36</accession>
<evidence type="ECO:0000313" key="5">
    <source>
        <dbReference type="EMBL" id="CAH00090.1"/>
    </source>
</evidence>
<dbReference type="GO" id="GO:0004659">
    <property type="term" value="F:prenyltransferase activity"/>
    <property type="evidence" value="ECO:0007669"/>
    <property type="project" value="InterPro"/>
</dbReference>
<dbReference type="InParanoid" id="Q6CM36"/>
<dbReference type="FunCoup" id="Q6CM36">
    <property type="interactions" value="486"/>
</dbReference>
<dbReference type="InterPro" id="IPR008949">
    <property type="entry name" value="Isoprenoid_synthase_dom_sf"/>
</dbReference>
<dbReference type="PaxDb" id="284590-Q6CM36"/>
<organism evidence="5 6">
    <name type="scientific">Kluyveromyces lactis (strain ATCC 8585 / CBS 2359 / DSM 70799 / NBRC 1267 / NRRL Y-1140 / WM37)</name>
    <name type="common">Yeast</name>
    <name type="synonym">Candida sphaerica</name>
    <dbReference type="NCBI Taxonomy" id="284590"/>
    <lineage>
        <taxon>Eukaryota</taxon>
        <taxon>Fungi</taxon>
        <taxon>Dikarya</taxon>
        <taxon>Ascomycota</taxon>
        <taxon>Saccharomycotina</taxon>
        <taxon>Saccharomycetes</taxon>
        <taxon>Saccharomycetales</taxon>
        <taxon>Saccharomycetaceae</taxon>
        <taxon>Kluyveromyces</taxon>
    </lineage>
</organism>
<sequence length="315" mass="35835">MSHTMDSLDQIIYNDTLQTTKPVTEPFEYLLKQQGKRVRTLLIEEFGKLYEVPKPSIDAVSAFIDELHTASLLIDDIEDNAELRRGHVAAHKKYGIWTTLNSAQCAVYVSISKLLAKEHEPSLPSIINDELIRLHVGQGQDIYWRDDGIVPSVNEYYEMAKNKTGGLFRLMVRLLHALSKKELAQKYDLIPLANAAGILYQIRDDYLNLFSKTMFEQKGFADDLTEGKFSFPIIHAIASSRNEGDNDDYVLKTVLSRPSEIRTKEKLLSYLEHQTKSGEYTRQVIQTLAQKVTTELVPKELSSVKDILSKLSQLD</sequence>
<dbReference type="PANTHER" id="PTHR12001:SF44">
    <property type="entry name" value="GERANYLGERANYL PYROPHOSPHATE SYNTHASE"/>
    <property type="match status" value="1"/>
</dbReference>
<proteinExistence type="inferred from homology"/>
<evidence type="ECO:0000256" key="3">
    <source>
        <dbReference type="ARBA" id="ARBA00022842"/>
    </source>
</evidence>
<keyword evidence="1 4" id="KW-0808">Transferase</keyword>
<dbReference type="HOGENOM" id="CLU_014015_6_0_1"/>
<dbReference type="InterPro" id="IPR000092">
    <property type="entry name" value="Polyprenyl_synt"/>
</dbReference>
<dbReference type="CDD" id="cd00685">
    <property type="entry name" value="Trans_IPPS_HT"/>
    <property type="match status" value="1"/>
</dbReference>
<reference evidence="5 6" key="1">
    <citation type="journal article" date="2004" name="Nature">
        <title>Genome evolution in yeasts.</title>
        <authorList>
            <consortium name="Genolevures"/>
            <person name="Dujon B."/>
            <person name="Sherman D."/>
            <person name="Fischer G."/>
            <person name="Durrens P."/>
            <person name="Casaregola S."/>
            <person name="Lafontaine I."/>
            <person name="de Montigny J."/>
            <person name="Marck C."/>
            <person name="Neuveglise C."/>
            <person name="Talla E."/>
            <person name="Goffard N."/>
            <person name="Frangeul L."/>
            <person name="Aigle M."/>
            <person name="Anthouard V."/>
            <person name="Babour A."/>
            <person name="Barbe V."/>
            <person name="Barnay S."/>
            <person name="Blanchin S."/>
            <person name="Beckerich J.M."/>
            <person name="Beyne E."/>
            <person name="Bleykasten C."/>
            <person name="Boisrame A."/>
            <person name="Boyer J."/>
            <person name="Cattolico L."/>
            <person name="Confanioleri F."/>
            <person name="de Daruvar A."/>
            <person name="Despons L."/>
            <person name="Fabre E."/>
            <person name="Fairhead C."/>
            <person name="Ferry-Dumazet H."/>
            <person name="Groppi A."/>
            <person name="Hantraye F."/>
            <person name="Hennequin C."/>
            <person name="Jauniaux N."/>
            <person name="Joyet P."/>
            <person name="Kachouri R."/>
            <person name="Kerrest A."/>
            <person name="Koszul R."/>
            <person name="Lemaire M."/>
            <person name="Lesur I."/>
            <person name="Ma L."/>
            <person name="Muller H."/>
            <person name="Nicaud J.M."/>
            <person name="Nikolski M."/>
            <person name="Oztas S."/>
            <person name="Ozier-Kalogeropoulos O."/>
            <person name="Pellenz S."/>
            <person name="Potier S."/>
            <person name="Richard G.F."/>
            <person name="Straub M.L."/>
            <person name="Suleau A."/>
            <person name="Swennene D."/>
            <person name="Tekaia F."/>
            <person name="Wesolowski-Louvel M."/>
            <person name="Westhof E."/>
            <person name="Wirth B."/>
            <person name="Zeniou-Meyer M."/>
            <person name="Zivanovic I."/>
            <person name="Bolotin-Fukuhara M."/>
            <person name="Thierry A."/>
            <person name="Bouchier C."/>
            <person name="Caudron B."/>
            <person name="Scarpelli C."/>
            <person name="Gaillardin C."/>
            <person name="Weissenbach J."/>
            <person name="Wincker P."/>
            <person name="Souciet J.L."/>
        </authorList>
    </citation>
    <scope>NUCLEOTIDE SEQUENCE [LARGE SCALE GENOMIC DNA]</scope>
    <source>
        <strain evidence="6">ATCC 8585 / CBS 2359 / DSM 70799 / NBRC 1267 / NRRL Y-1140 / WM37</strain>
    </source>
</reference>
<evidence type="ECO:0000313" key="6">
    <source>
        <dbReference type="Proteomes" id="UP000000598"/>
    </source>
</evidence>
<protein>
    <submittedName>
        <fullName evidence="5">KLLA0E23299p</fullName>
    </submittedName>
</protein>
<keyword evidence="3" id="KW-0460">Magnesium</keyword>
<name>Q6CM36_KLULA</name>
<evidence type="ECO:0000256" key="2">
    <source>
        <dbReference type="ARBA" id="ARBA00022723"/>
    </source>
</evidence>
<dbReference type="SFLD" id="SFLDS00005">
    <property type="entry name" value="Isoprenoid_Synthase_Type_I"/>
    <property type="match status" value="1"/>
</dbReference>
<comment type="similarity">
    <text evidence="4">Belongs to the FPP/GGPP synthase family.</text>
</comment>
<dbReference type="KEGG" id="kla:KLLA0_E23299g"/>
<dbReference type="OMA" id="CAFLEML"/>
<evidence type="ECO:0000256" key="4">
    <source>
        <dbReference type="RuleBase" id="RU004466"/>
    </source>
</evidence>
<dbReference type="InterPro" id="IPR033749">
    <property type="entry name" value="Polyprenyl_synt_CS"/>
</dbReference>
<keyword evidence="6" id="KW-1185">Reference proteome</keyword>
<gene>
    <name evidence="5" type="ORF">KLLA0_E23299g</name>
</gene>
<dbReference type="GO" id="GO:0046872">
    <property type="term" value="F:metal ion binding"/>
    <property type="evidence" value="ECO:0007669"/>
    <property type="project" value="UniProtKB-KW"/>
</dbReference>
<dbReference type="AlphaFoldDB" id="Q6CM36"/>
<dbReference type="Proteomes" id="UP000000598">
    <property type="component" value="Chromosome E"/>
</dbReference>
<dbReference type="GO" id="GO:0008299">
    <property type="term" value="P:isoprenoid biosynthetic process"/>
    <property type="evidence" value="ECO:0007669"/>
    <property type="project" value="InterPro"/>
</dbReference>